<evidence type="ECO:0000313" key="2">
    <source>
        <dbReference type="Proteomes" id="UP000006038"/>
    </source>
</evidence>
<proteinExistence type="predicted"/>
<reference evidence="1" key="1">
    <citation type="journal article" date="2013" name="Nat. Commun.">
        <title>Whole-genome sequencing of Oryza brachyantha reveals mechanisms underlying Oryza genome evolution.</title>
        <authorList>
            <person name="Chen J."/>
            <person name="Huang Q."/>
            <person name="Gao D."/>
            <person name="Wang J."/>
            <person name="Lang Y."/>
            <person name="Liu T."/>
            <person name="Li B."/>
            <person name="Bai Z."/>
            <person name="Luis Goicoechea J."/>
            <person name="Liang C."/>
            <person name="Chen C."/>
            <person name="Zhang W."/>
            <person name="Sun S."/>
            <person name="Liao Y."/>
            <person name="Zhang X."/>
            <person name="Yang L."/>
            <person name="Song C."/>
            <person name="Wang M."/>
            <person name="Shi J."/>
            <person name="Liu G."/>
            <person name="Liu J."/>
            <person name="Zhou H."/>
            <person name="Zhou W."/>
            <person name="Yu Q."/>
            <person name="An N."/>
            <person name="Chen Y."/>
            <person name="Cai Q."/>
            <person name="Wang B."/>
            <person name="Liu B."/>
            <person name="Min J."/>
            <person name="Huang Y."/>
            <person name="Wu H."/>
            <person name="Li Z."/>
            <person name="Zhang Y."/>
            <person name="Yin Y."/>
            <person name="Song W."/>
            <person name="Jiang J."/>
            <person name="Jackson S.A."/>
            <person name="Wing R.A."/>
            <person name="Wang J."/>
            <person name="Chen M."/>
        </authorList>
    </citation>
    <scope>NUCLEOTIDE SEQUENCE [LARGE SCALE GENOMIC DNA]</scope>
    <source>
        <strain evidence="1">cv. IRGC 101232</strain>
    </source>
</reference>
<evidence type="ECO:0000313" key="1">
    <source>
        <dbReference type="EnsemblPlants" id="OB01G26730.1"/>
    </source>
</evidence>
<protein>
    <submittedName>
        <fullName evidence="1">Uncharacterized protein</fullName>
    </submittedName>
</protein>
<keyword evidence="2" id="KW-1185">Reference proteome</keyword>
<accession>J3L0B7</accession>
<dbReference type="AlphaFoldDB" id="J3L0B7"/>
<dbReference type="Proteomes" id="UP000006038">
    <property type="component" value="Chromosome 1"/>
</dbReference>
<dbReference type="HOGENOM" id="CLU_928652_0_0_1"/>
<organism evidence="1">
    <name type="scientific">Oryza brachyantha</name>
    <name type="common">malo sina</name>
    <dbReference type="NCBI Taxonomy" id="4533"/>
    <lineage>
        <taxon>Eukaryota</taxon>
        <taxon>Viridiplantae</taxon>
        <taxon>Streptophyta</taxon>
        <taxon>Embryophyta</taxon>
        <taxon>Tracheophyta</taxon>
        <taxon>Spermatophyta</taxon>
        <taxon>Magnoliopsida</taxon>
        <taxon>Liliopsida</taxon>
        <taxon>Poales</taxon>
        <taxon>Poaceae</taxon>
        <taxon>BOP clade</taxon>
        <taxon>Oryzoideae</taxon>
        <taxon>Oryzeae</taxon>
        <taxon>Oryzinae</taxon>
        <taxon>Oryza</taxon>
    </lineage>
</organism>
<sequence length="300" mass="31515">MEGVQGEDVVEGGGSDGAGELLEVDAAVAVGVSLLDHADVEEAADLVLGVGGAVVEELGRDEGDELGELDEAVGVGVGALDEAVQLVGAGLEAERAEERPELQLRQAAVAVAVEGAEDLPQLAQLVVAQRRVWLLLLGAAAPAGDDEGRGRLRRLACGGGGCVEVSGGGGGGWLAHRSVRVGWNESEWVVAGEGGAPRVWAGWRSLGDAQAQPEKAEIVEETPPSNIGSARLRSDMHPALHCIVLHTFATKKYKLRPVIKYLKILISSIKSGYVHASQKIHARPHPTSARVFDRRKKIKR</sequence>
<dbReference type="EnsemblPlants" id="OB01G26730.1">
    <property type="protein sequence ID" value="OB01G26730.1"/>
    <property type="gene ID" value="OB01G26730"/>
</dbReference>
<name>J3L0B7_ORYBR</name>
<reference evidence="1" key="2">
    <citation type="submission" date="2013-04" db="UniProtKB">
        <authorList>
            <consortium name="EnsemblPlants"/>
        </authorList>
    </citation>
    <scope>IDENTIFICATION</scope>
</reference>
<dbReference type="Gramene" id="OB01G26730.1">
    <property type="protein sequence ID" value="OB01G26730.1"/>
    <property type="gene ID" value="OB01G26730"/>
</dbReference>